<name>A0ABD3B700_9GENT</name>
<evidence type="ECO:0000313" key="5">
    <source>
        <dbReference type="EMBL" id="KAL3538849.1"/>
    </source>
</evidence>
<dbReference type="Pfam" id="PF04199">
    <property type="entry name" value="Cyclase"/>
    <property type="match status" value="1"/>
</dbReference>
<keyword evidence="3" id="KW-0964">Secreted</keyword>
<dbReference type="SUPFAM" id="SSF102198">
    <property type="entry name" value="Putative cyclase"/>
    <property type="match status" value="1"/>
</dbReference>
<proteinExistence type="inferred from homology"/>
<dbReference type="InterPro" id="IPR007325">
    <property type="entry name" value="KFase/CYL"/>
</dbReference>
<feature type="chain" id="PRO_5044768857" evidence="4">
    <location>
        <begin position="19"/>
        <end position="238"/>
    </location>
</feature>
<keyword evidence="6" id="KW-1185">Reference proteome</keyword>
<comment type="subcellular location">
    <subcellularLocation>
        <location evidence="1">Secreted</location>
        <location evidence="1">Extracellular space</location>
        <location evidence="1">Extracellular matrix</location>
    </subcellularLocation>
</comment>
<dbReference type="AlphaFoldDB" id="A0ABD3B700"/>
<keyword evidence="4" id="KW-0732">Signal</keyword>
<organism evidence="5 6">
    <name type="scientific">Cinchona calisaya</name>
    <dbReference type="NCBI Taxonomy" id="153742"/>
    <lineage>
        <taxon>Eukaryota</taxon>
        <taxon>Viridiplantae</taxon>
        <taxon>Streptophyta</taxon>
        <taxon>Embryophyta</taxon>
        <taxon>Tracheophyta</taxon>
        <taxon>Spermatophyta</taxon>
        <taxon>Magnoliopsida</taxon>
        <taxon>eudicotyledons</taxon>
        <taxon>Gunneridae</taxon>
        <taxon>Pentapetalae</taxon>
        <taxon>asterids</taxon>
        <taxon>lamiids</taxon>
        <taxon>Gentianales</taxon>
        <taxon>Rubiaceae</taxon>
        <taxon>Cinchonoideae</taxon>
        <taxon>Cinchoneae</taxon>
        <taxon>Cinchona</taxon>
    </lineage>
</organism>
<accession>A0ABD3B700</accession>
<dbReference type="Gene3D" id="3.50.30.50">
    <property type="entry name" value="Putative cyclase"/>
    <property type="match status" value="1"/>
</dbReference>
<keyword evidence="3" id="KW-0272">Extracellular matrix</keyword>
<evidence type="ECO:0000256" key="1">
    <source>
        <dbReference type="ARBA" id="ARBA00004498"/>
    </source>
</evidence>
<dbReference type="PANTHER" id="PTHR31118:SF12">
    <property type="entry name" value="CYCLASE-LIKE PROTEIN 2"/>
    <property type="match status" value="1"/>
</dbReference>
<comment type="similarity">
    <text evidence="2">Belongs to the Cyclase 1 superfamily.</text>
</comment>
<evidence type="ECO:0000256" key="2">
    <source>
        <dbReference type="ARBA" id="ARBA00007865"/>
    </source>
</evidence>
<dbReference type="EMBL" id="JBJUIK010000001">
    <property type="protein sequence ID" value="KAL3538849.1"/>
    <property type="molecule type" value="Genomic_DNA"/>
</dbReference>
<protein>
    <submittedName>
        <fullName evidence="5">Uncharacterized protein</fullName>
    </submittedName>
</protein>
<dbReference type="Proteomes" id="UP001630127">
    <property type="component" value="Unassembled WGS sequence"/>
</dbReference>
<reference evidence="5 6" key="1">
    <citation type="submission" date="2024-11" db="EMBL/GenBank/DDBJ databases">
        <title>A near-complete genome assembly of Cinchona calisaya.</title>
        <authorList>
            <person name="Lian D.C."/>
            <person name="Zhao X.W."/>
            <person name="Wei L."/>
        </authorList>
    </citation>
    <scope>NUCLEOTIDE SEQUENCE [LARGE SCALE GENOMIC DNA]</scope>
    <source>
        <tissue evidence="5">Nenye</tissue>
    </source>
</reference>
<evidence type="ECO:0000256" key="3">
    <source>
        <dbReference type="ARBA" id="ARBA00022530"/>
    </source>
</evidence>
<dbReference type="InterPro" id="IPR037175">
    <property type="entry name" value="KFase_sf"/>
</dbReference>
<dbReference type="PANTHER" id="PTHR31118">
    <property type="entry name" value="CYCLASE-LIKE PROTEIN 2"/>
    <property type="match status" value="1"/>
</dbReference>
<comment type="caution">
    <text evidence="5">The sequence shown here is derived from an EMBL/GenBank/DDBJ whole genome shotgun (WGS) entry which is preliminary data.</text>
</comment>
<sequence>MKIPFGIILLLLLGTVAATVENFDSWNIIDITHPIRNDMPSFDSKKGAGNILNETYGAFTVTGNFRMSTHLGSHVDCPAHIFQEQHERGVTVDSLDLRTLMGPVLVIEVPPDTNITTEVVRSFNISQGVKRVIFKTQNTNRKLMQQQEFAGDYTGFTVDGAQELVKNTEIKFVGIDYMSVARNGDVVAVHQALLGDSRGIIPVENLKLDDVKPGPYTVYCLPLRLLAEAAPVRCILVA</sequence>
<evidence type="ECO:0000313" key="6">
    <source>
        <dbReference type="Proteomes" id="UP001630127"/>
    </source>
</evidence>
<gene>
    <name evidence="5" type="ORF">ACH5RR_002215</name>
</gene>
<feature type="signal peptide" evidence="4">
    <location>
        <begin position="1"/>
        <end position="18"/>
    </location>
</feature>
<evidence type="ECO:0000256" key="4">
    <source>
        <dbReference type="SAM" id="SignalP"/>
    </source>
</evidence>